<proteinExistence type="predicted"/>
<dbReference type="EMBL" id="JAPHNI010001224">
    <property type="protein sequence ID" value="KAJ8106259.1"/>
    <property type="molecule type" value="Genomic_DNA"/>
</dbReference>
<evidence type="ECO:0000313" key="1">
    <source>
        <dbReference type="EMBL" id="KAJ8106259.1"/>
    </source>
</evidence>
<evidence type="ECO:0000313" key="2">
    <source>
        <dbReference type="Proteomes" id="UP001153331"/>
    </source>
</evidence>
<keyword evidence="2" id="KW-1185">Reference proteome</keyword>
<name>A0ACC2HTZ1_9PLEO</name>
<organism evidence="1 2">
    <name type="scientific">Boeremia exigua</name>
    <dbReference type="NCBI Taxonomy" id="749465"/>
    <lineage>
        <taxon>Eukaryota</taxon>
        <taxon>Fungi</taxon>
        <taxon>Dikarya</taxon>
        <taxon>Ascomycota</taxon>
        <taxon>Pezizomycotina</taxon>
        <taxon>Dothideomycetes</taxon>
        <taxon>Pleosporomycetidae</taxon>
        <taxon>Pleosporales</taxon>
        <taxon>Pleosporineae</taxon>
        <taxon>Didymellaceae</taxon>
        <taxon>Boeremia</taxon>
    </lineage>
</organism>
<sequence>MLAKSSRTLRSISRQRIARPTKLHQPNQDNGIRNGIRNEKDFAVPERLRKRSFCIRRRQPEERCAHVQTAALCVRGDTVFTDSVTWLCVAPVRQGDSGRDGILRKERPPRHWSERPNPGVPSSRYDSQSTAPLASTRTAVLLASV</sequence>
<dbReference type="Proteomes" id="UP001153331">
    <property type="component" value="Unassembled WGS sequence"/>
</dbReference>
<comment type="caution">
    <text evidence="1">The sequence shown here is derived from an EMBL/GenBank/DDBJ whole genome shotgun (WGS) entry which is preliminary data.</text>
</comment>
<protein>
    <submittedName>
        <fullName evidence="1">Uncharacterized protein</fullName>
    </submittedName>
</protein>
<gene>
    <name evidence="1" type="ORF">OPT61_g9657</name>
</gene>
<reference evidence="1" key="1">
    <citation type="submission" date="2022-11" db="EMBL/GenBank/DDBJ databases">
        <title>Genome Sequence of Boeremia exigua.</title>
        <authorList>
            <person name="Buettner E."/>
        </authorList>
    </citation>
    <scope>NUCLEOTIDE SEQUENCE</scope>
    <source>
        <strain evidence="1">CU02</strain>
    </source>
</reference>
<accession>A0ACC2HTZ1</accession>